<reference evidence="2 3" key="1">
    <citation type="journal article" date="2018" name="Front. Plant Sci.">
        <title>Red Clover (Trifolium pratense) and Zigzag Clover (T. medium) - A Picture of Genomic Similarities and Differences.</title>
        <authorList>
            <person name="Dluhosova J."/>
            <person name="Istvanek J."/>
            <person name="Nedelnik J."/>
            <person name="Repkova J."/>
        </authorList>
    </citation>
    <scope>NUCLEOTIDE SEQUENCE [LARGE SCALE GENOMIC DNA]</scope>
    <source>
        <strain evidence="3">cv. 10/8</strain>
        <tissue evidence="2">Leaf</tissue>
    </source>
</reference>
<evidence type="ECO:0000313" key="3">
    <source>
        <dbReference type="Proteomes" id="UP000265520"/>
    </source>
</evidence>
<accession>A0A392U4U3</accession>
<evidence type="ECO:0000256" key="1">
    <source>
        <dbReference type="SAM" id="MobiDB-lite"/>
    </source>
</evidence>
<protein>
    <submittedName>
        <fullName evidence="2">Uncharacterized protein</fullName>
    </submittedName>
</protein>
<comment type="caution">
    <text evidence="2">The sequence shown here is derived from an EMBL/GenBank/DDBJ whole genome shotgun (WGS) entry which is preliminary data.</text>
</comment>
<feature type="non-terminal residue" evidence="2">
    <location>
        <position position="1"/>
    </location>
</feature>
<organism evidence="2 3">
    <name type="scientific">Trifolium medium</name>
    <dbReference type="NCBI Taxonomy" id="97028"/>
    <lineage>
        <taxon>Eukaryota</taxon>
        <taxon>Viridiplantae</taxon>
        <taxon>Streptophyta</taxon>
        <taxon>Embryophyta</taxon>
        <taxon>Tracheophyta</taxon>
        <taxon>Spermatophyta</taxon>
        <taxon>Magnoliopsida</taxon>
        <taxon>eudicotyledons</taxon>
        <taxon>Gunneridae</taxon>
        <taxon>Pentapetalae</taxon>
        <taxon>rosids</taxon>
        <taxon>fabids</taxon>
        <taxon>Fabales</taxon>
        <taxon>Fabaceae</taxon>
        <taxon>Papilionoideae</taxon>
        <taxon>50 kb inversion clade</taxon>
        <taxon>NPAAA clade</taxon>
        <taxon>Hologalegina</taxon>
        <taxon>IRL clade</taxon>
        <taxon>Trifolieae</taxon>
        <taxon>Trifolium</taxon>
    </lineage>
</organism>
<feature type="compositionally biased region" description="Low complexity" evidence="1">
    <location>
        <begin position="1"/>
        <end position="27"/>
    </location>
</feature>
<dbReference type="Proteomes" id="UP000265520">
    <property type="component" value="Unassembled WGS sequence"/>
</dbReference>
<feature type="compositionally biased region" description="Polar residues" evidence="1">
    <location>
        <begin position="34"/>
        <end position="44"/>
    </location>
</feature>
<dbReference type="AlphaFoldDB" id="A0A392U4U3"/>
<proteinExistence type="predicted"/>
<dbReference type="EMBL" id="LXQA010723112">
    <property type="protein sequence ID" value="MCI67757.1"/>
    <property type="molecule type" value="Genomic_DNA"/>
</dbReference>
<feature type="region of interest" description="Disordered" evidence="1">
    <location>
        <begin position="1"/>
        <end position="44"/>
    </location>
</feature>
<evidence type="ECO:0000313" key="2">
    <source>
        <dbReference type="EMBL" id="MCI67757.1"/>
    </source>
</evidence>
<name>A0A392U4U3_9FABA</name>
<keyword evidence="3" id="KW-1185">Reference proteome</keyword>
<sequence>DTGSEGSVGSDSEVSTSSDSESDTGSEGRVGSDSEVSTSSEPMV</sequence>